<evidence type="ECO:0000313" key="4">
    <source>
        <dbReference type="Proteomes" id="UP001059041"/>
    </source>
</evidence>
<feature type="domain" description="Peptidase S8 pro-domain" evidence="2">
    <location>
        <begin position="32"/>
        <end position="58"/>
    </location>
</feature>
<reference evidence="3" key="1">
    <citation type="submission" date="2021-02" db="EMBL/GenBank/DDBJ databases">
        <title>Comparative genomics reveals that relaxation of natural selection precedes convergent phenotypic evolution of cavefish.</title>
        <authorList>
            <person name="Peng Z."/>
        </authorList>
    </citation>
    <scope>NUCLEOTIDE SEQUENCE</scope>
    <source>
        <tissue evidence="3">Muscle</tissue>
    </source>
</reference>
<dbReference type="EMBL" id="JAFHDT010000001">
    <property type="protein sequence ID" value="KAI7814423.1"/>
    <property type="molecule type" value="Genomic_DNA"/>
</dbReference>
<feature type="chain" id="PRO_5040943321" evidence="1">
    <location>
        <begin position="26"/>
        <end position="116"/>
    </location>
</feature>
<protein>
    <submittedName>
        <fullName evidence="3">Furin A</fullName>
    </submittedName>
</protein>
<sequence length="116" mass="13017">DLRLALLTLGTLLILVTSGPRPSIGQKVFINTWAVHIAGGEQEADRIAKTHGFVNQGNDLVRFQRLAGRCPDRDDEWIPVYFVESIEYAACESAAAQLYRNRTWPSPRPTLFDETC</sequence>
<dbReference type="Gene3D" id="3.30.70.850">
    <property type="entry name" value="Peptidase S8, pro-domain"/>
    <property type="match status" value="1"/>
</dbReference>
<evidence type="ECO:0000313" key="3">
    <source>
        <dbReference type="EMBL" id="KAI7814423.1"/>
    </source>
</evidence>
<name>A0A9W8CCH5_TRIRA</name>
<proteinExistence type="predicted"/>
<keyword evidence="1" id="KW-0732">Signal</keyword>
<accession>A0A9W8CCH5</accession>
<dbReference type="InterPro" id="IPR032815">
    <property type="entry name" value="S8_pro-domain"/>
</dbReference>
<dbReference type="Pfam" id="PF16470">
    <property type="entry name" value="S8_pro-domain"/>
    <property type="match status" value="1"/>
</dbReference>
<keyword evidence="4" id="KW-1185">Reference proteome</keyword>
<dbReference type="Proteomes" id="UP001059041">
    <property type="component" value="Linkage Group LG1"/>
</dbReference>
<dbReference type="SUPFAM" id="SSF54897">
    <property type="entry name" value="Protease propeptides/inhibitors"/>
    <property type="match status" value="1"/>
</dbReference>
<organism evidence="3 4">
    <name type="scientific">Triplophysa rosa</name>
    <name type="common">Cave loach</name>
    <dbReference type="NCBI Taxonomy" id="992332"/>
    <lineage>
        <taxon>Eukaryota</taxon>
        <taxon>Metazoa</taxon>
        <taxon>Chordata</taxon>
        <taxon>Craniata</taxon>
        <taxon>Vertebrata</taxon>
        <taxon>Euteleostomi</taxon>
        <taxon>Actinopterygii</taxon>
        <taxon>Neopterygii</taxon>
        <taxon>Teleostei</taxon>
        <taxon>Ostariophysi</taxon>
        <taxon>Cypriniformes</taxon>
        <taxon>Nemacheilidae</taxon>
        <taxon>Triplophysa</taxon>
    </lineage>
</organism>
<comment type="caution">
    <text evidence="3">The sequence shown here is derived from an EMBL/GenBank/DDBJ whole genome shotgun (WGS) entry which is preliminary data.</text>
</comment>
<evidence type="ECO:0000256" key="1">
    <source>
        <dbReference type="SAM" id="SignalP"/>
    </source>
</evidence>
<feature type="signal peptide" evidence="1">
    <location>
        <begin position="1"/>
        <end position="25"/>
    </location>
</feature>
<feature type="non-terminal residue" evidence="3">
    <location>
        <position position="116"/>
    </location>
</feature>
<dbReference type="InterPro" id="IPR038466">
    <property type="entry name" value="S8_pro-domain_sf"/>
</dbReference>
<evidence type="ECO:0000259" key="2">
    <source>
        <dbReference type="Pfam" id="PF16470"/>
    </source>
</evidence>
<dbReference type="AlphaFoldDB" id="A0A9W8CCH5"/>
<gene>
    <name evidence="3" type="ORF">IRJ41_017865</name>
</gene>